<evidence type="ECO:0000313" key="3">
    <source>
        <dbReference type="Proteomes" id="UP000635606"/>
    </source>
</evidence>
<keyword evidence="3" id="KW-1185">Reference proteome</keyword>
<sequence>MHLRRVMSALVLAFAAGLSAAACAGEADEPSGGAAPAGPASSAAASPSVDVKADTERICAAVVAAFNKEKLTLLEVAINLAAEDDPAVRAKAKADAAALVARLKVVVDKETATAADPKVKAALQGLISTMGQLLTPEAVDDPDFETKMDAAMNGAAAHCPALAA</sequence>
<feature type="signal peptide" evidence="1">
    <location>
        <begin position="1"/>
        <end position="24"/>
    </location>
</feature>
<organism evidence="2 3">
    <name type="scientific">Virgisporangium ochraceum</name>
    <dbReference type="NCBI Taxonomy" id="65505"/>
    <lineage>
        <taxon>Bacteria</taxon>
        <taxon>Bacillati</taxon>
        <taxon>Actinomycetota</taxon>
        <taxon>Actinomycetes</taxon>
        <taxon>Micromonosporales</taxon>
        <taxon>Micromonosporaceae</taxon>
        <taxon>Virgisporangium</taxon>
    </lineage>
</organism>
<dbReference type="RefSeq" id="WP_203932072.1">
    <property type="nucleotide sequence ID" value="NZ_BOPH01000098.1"/>
</dbReference>
<dbReference type="AlphaFoldDB" id="A0A8J4A0B9"/>
<gene>
    <name evidence="2" type="ORF">Voc01_071340</name>
</gene>
<dbReference type="PROSITE" id="PS51257">
    <property type="entry name" value="PROKAR_LIPOPROTEIN"/>
    <property type="match status" value="1"/>
</dbReference>
<name>A0A8J4A0B9_9ACTN</name>
<reference evidence="2" key="1">
    <citation type="submission" date="2021-01" db="EMBL/GenBank/DDBJ databases">
        <title>Whole genome shotgun sequence of Virgisporangium ochraceum NBRC 16418.</title>
        <authorList>
            <person name="Komaki H."/>
            <person name="Tamura T."/>
        </authorList>
    </citation>
    <scope>NUCLEOTIDE SEQUENCE</scope>
    <source>
        <strain evidence="2">NBRC 16418</strain>
    </source>
</reference>
<feature type="chain" id="PRO_5038416547" description="Lipoprotein" evidence="1">
    <location>
        <begin position="25"/>
        <end position="164"/>
    </location>
</feature>
<accession>A0A8J4A0B9</accession>
<keyword evidence="1" id="KW-0732">Signal</keyword>
<protein>
    <recommendedName>
        <fullName evidence="4">Lipoprotein</fullName>
    </recommendedName>
</protein>
<evidence type="ECO:0008006" key="4">
    <source>
        <dbReference type="Google" id="ProtNLM"/>
    </source>
</evidence>
<evidence type="ECO:0000313" key="2">
    <source>
        <dbReference type="EMBL" id="GIJ72217.1"/>
    </source>
</evidence>
<dbReference type="Proteomes" id="UP000635606">
    <property type="component" value="Unassembled WGS sequence"/>
</dbReference>
<comment type="caution">
    <text evidence="2">The sequence shown here is derived from an EMBL/GenBank/DDBJ whole genome shotgun (WGS) entry which is preliminary data.</text>
</comment>
<evidence type="ECO:0000256" key="1">
    <source>
        <dbReference type="SAM" id="SignalP"/>
    </source>
</evidence>
<proteinExistence type="predicted"/>
<dbReference type="EMBL" id="BOPH01000098">
    <property type="protein sequence ID" value="GIJ72217.1"/>
    <property type="molecule type" value="Genomic_DNA"/>
</dbReference>